<sequence>MERGRLAGLLPLLLAAGCAAPGTVPGSGTDTGSGTGIGRSAAPSGSAPECPADGLRVEAGETDAAMGLRVMTLRLVNCGTAPVAVDGRPHVRPLGADRRRLDVRVLAGTGGIAQVPALDRPPRAFTLRPGARAAAGIVWRSTYDDVREPPVAVVHLAVVAVPGHRARTVTPDGPLDLGSTGRFGVGPWEPVEPLDATPEPARPPVPSAEPVPDPAVV</sequence>
<evidence type="ECO:0000256" key="2">
    <source>
        <dbReference type="SAM" id="SignalP"/>
    </source>
</evidence>
<dbReference type="EMBL" id="BOOY01000039">
    <property type="protein sequence ID" value="GIJ06251.1"/>
    <property type="molecule type" value="Genomic_DNA"/>
</dbReference>
<evidence type="ECO:0000313" key="4">
    <source>
        <dbReference type="EMBL" id="GIJ06251.1"/>
    </source>
</evidence>
<feature type="compositionally biased region" description="Pro residues" evidence="1">
    <location>
        <begin position="200"/>
        <end position="217"/>
    </location>
</feature>
<dbReference type="RefSeq" id="WP_203941427.1">
    <property type="nucleotide sequence ID" value="NZ_BAAAGJ010000014.1"/>
</dbReference>
<dbReference type="Proteomes" id="UP000652013">
    <property type="component" value="Unassembled WGS sequence"/>
</dbReference>
<protein>
    <recommendedName>
        <fullName evidence="3">DUF4232 domain-containing protein</fullName>
    </recommendedName>
</protein>
<organism evidence="4 5">
    <name type="scientific">Spirilliplanes yamanashiensis</name>
    <dbReference type="NCBI Taxonomy" id="42233"/>
    <lineage>
        <taxon>Bacteria</taxon>
        <taxon>Bacillati</taxon>
        <taxon>Actinomycetota</taxon>
        <taxon>Actinomycetes</taxon>
        <taxon>Micromonosporales</taxon>
        <taxon>Micromonosporaceae</taxon>
        <taxon>Spirilliplanes</taxon>
    </lineage>
</organism>
<gene>
    <name evidence="4" type="ORF">Sya03_56030</name>
</gene>
<keyword evidence="5" id="KW-1185">Reference proteome</keyword>
<comment type="caution">
    <text evidence="4">The sequence shown here is derived from an EMBL/GenBank/DDBJ whole genome shotgun (WGS) entry which is preliminary data.</text>
</comment>
<evidence type="ECO:0000313" key="5">
    <source>
        <dbReference type="Proteomes" id="UP000652013"/>
    </source>
</evidence>
<name>A0A8J4DLS0_9ACTN</name>
<evidence type="ECO:0000256" key="1">
    <source>
        <dbReference type="SAM" id="MobiDB-lite"/>
    </source>
</evidence>
<proteinExistence type="predicted"/>
<keyword evidence="2" id="KW-0732">Signal</keyword>
<feature type="domain" description="DUF4232" evidence="3">
    <location>
        <begin position="50"/>
        <end position="188"/>
    </location>
</feature>
<reference evidence="4" key="1">
    <citation type="submission" date="2021-01" db="EMBL/GenBank/DDBJ databases">
        <title>Whole genome shotgun sequence of Spirilliplanes yamanashiensis NBRC 15828.</title>
        <authorList>
            <person name="Komaki H."/>
            <person name="Tamura T."/>
        </authorList>
    </citation>
    <scope>NUCLEOTIDE SEQUENCE</scope>
    <source>
        <strain evidence="4">NBRC 15828</strain>
    </source>
</reference>
<evidence type="ECO:0000259" key="3">
    <source>
        <dbReference type="Pfam" id="PF14016"/>
    </source>
</evidence>
<dbReference type="AlphaFoldDB" id="A0A8J4DLS0"/>
<dbReference type="InterPro" id="IPR025326">
    <property type="entry name" value="DUF4232"/>
</dbReference>
<feature type="signal peptide" evidence="2">
    <location>
        <begin position="1"/>
        <end position="20"/>
    </location>
</feature>
<feature type="region of interest" description="Disordered" evidence="1">
    <location>
        <begin position="25"/>
        <end position="52"/>
    </location>
</feature>
<dbReference type="PROSITE" id="PS51257">
    <property type="entry name" value="PROKAR_LIPOPROTEIN"/>
    <property type="match status" value="1"/>
</dbReference>
<dbReference type="Pfam" id="PF14016">
    <property type="entry name" value="DUF4232"/>
    <property type="match status" value="1"/>
</dbReference>
<feature type="region of interest" description="Disordered" evidence="1">
    <location>
        <begin position="170"/>
        <end position="217"/>
    </location>
</feature>
<accession>A0A8J4DLS0</accession>
<feature type="chain" id="PRO_5038962646" description="DUF4232 domain-containing protein" evidence="2">
    <location>
        <begin position="21"/>
        <end position="217"/>
    </location>
</feature>